<evidence type="ECO:0000313" key="2">
    <source>
        <dbReference type="Proteomes" id="UP000474630"/>
    </source>
</evidence>
<dbReference type="Proteomes" id="UP000474630">
    <property type="component" value="Chromosome"/>
</dbReference>
<name>A0A6C0REF6_9BACT</name>
<sequence>MNNFIKTIGGKIFMKFPFSLNIYKYLSKSYYRIKVKNKQKIFCIGLNKTGTTSVKEALEELGYIVGNETEAKKLLNDWLKRDFRPIIKYCKFAQAFQDSPFSFPYTYIILNHVFPNSKFILTIRDDAEEWYRSITRFHSKLWGRDGKIPTKEDLKSAIN</sequence>
<dbReference type="AlphaFoldDB" id="A0A6C0REF6"/>
<dbReference type="RefSeq" id="WP_163346487.1">
    <property type="nucleotide sequence ID" value="NZ_CP048409.1"/>
</dbReference>
<reference evidence="1 2" key="1">
    <citation type="submission" date="2020-02" db="EMBL/GenBank/DDBJ databases">
        <title>Genome sequencing for Draconibacterium sp. strain M1.</title>
        <authorList>
            <person name="Park S.-J."/>
        </authorList>
    </citation>
    <scope>NUCLEOTIDE SEQUENCE [LARGE SCALE GENOMIC DNA]</scope>
    <source>
        <strain evidence="1 2">M1</strain>
    </source>
</reference>
<keyword evidence="2" id="KW-1185">Reference proteome</keyword>
<proteinExistence type="predicted"/>
<dbReference type="PANTHER" id="PTHR36978:SF4">
    <property type="entry name" value="P-LOOP CONTAINING NUCLEOSIDE TRIPHOSPHATE HYDROLASE PROTEIN"/>
    <property type="match status" value="1"/>
</dbReference>
<dbReference type="KEGG" id="drc:G0Q07_12690"/>
<dbReference type="InterPro" id="IPR040632">
    <property type="entry name" value="Sulfotransfer_4"/>
</dbReference>
<evidence type="ECO:0000313" key="1">
    <source>
        <dbReference type="EMBL" id="QIA08519.1"/>
    </source>
</evidence>
<evidence type="ECO:0008006" key="3">
    <source>
        <dbReference type="Google" id="ProtNLM"/>
    </source>
</evidence>
<protein>
    <recommendedName>
        <fullName evidence="3">Sulfotransferase domain-containing protein</fullName>
    </recommendedName>
</protein>
<dbReference type="Gene3D" id="3.40.50.300">
    <property type="entry name" value="P-loop containing nucleotide triphosphate hydrolases"/>
    <property type="match status" value="1"/>
</dbReference>
<dbReference type="PANTHER" id="PTHR36978">
    <property type="entry name" value="P-LOOP CONTAINING NUCLEOTIDE TRIPHOSPHATE HYDROLASE"/>
    <property type="match status" value="1"/>
</dbReference>
<dbReference type="InterPro" id="IPR027417">
    <property type="entry name" value="P-loop_NTPase"/>
</dbReference>
<accession>A0A6C0REF6</accession>
<dbReference type="Pfam" id="PF17784">
    <property type="entry name" value="Sulfotransfer_4"/>
    <property type="match status" value="1"/>
</dbReference>
<organism evidence="1 2">
    <name type="scientific">Draconibacterium halophilum</name>
    <dbReference type="NCBI Taxonomy" id="2706887"/>
    <lineage>
        <taxon>Bacteria</taxon>
        <taxon>Pseudomonadati</taxon>
        <taxon>Bacteroidota</taxon>
        <taxon>Bacteroidia</taxon>
        <taxon>Marinilabiliales</taxon>
        <taxon>Prolixibacteraceae</taxon>
        <taxon>Draconibacterium</taxon>
    </lineage>
</organism>
<dbReference type="EMBL" id="CP048409">
    <property type="protein sequence ID" value="QIA08519.1"/>
    <property type="molecule type" value="Genomic_DNA"/>
</dbReference>
<dbReference type="SUPFAM" id="SSF52540">
    <property type="entry name" value="P-loop containing nucleoside triphosphate hydrolases"/>
    <property type="match status" value="1"/>
</dbReference>
<gene>
    <name evidence="1" type="ORF">G0Q07_12690</name>
</gene>